<organism evidence="1 2">
    <name type="scientific">Amphibiibacter pelophylacis</name>
    <dbReference type="NCBI Taxonomy" id="1799477"/>
    <lineage>
        <taxon>Bacteria</taxon>
        <taxon>Pseudomonadati</taxon>
        <taxon>Pseudomonadota</taxon>
        <taxon>Betaproteobacteria</taxon>
        <taxon>Burkholderiales</taxon>
        <taxon>Sphaerotilaceae</taxon>
        <taxon>Amphibiibacter</taxon>
    </lineage>
</organism>
<comment type="caution">
    <text evidence="1">The sequence shown here is derived from an EMBL/GenBank/DDBJ whole genome shotgun (WGS) entry which is preliminary data.</text>
</comment>
<accession>A0ACC6P028</accession>
<protein>
    <submittedName>
        <fullName evidence="1">16S rRNA (Cytosine(967)-C(5))-methyltransferase RsmB</fullName>
        <ecNumber evidence="1">2.1.1.176</ecNumber>
    </submittedName>
</protein>
<keyword evidence="2" id="KW-1185">Reference proteome</keyword>
<keyword evidence="1" id="KW-0808">Transferase</keyword>
<feature type="non-terminal residue" evidence="1">
    <location>
        <position position="463"/>
    </location>
</feature>
<reference evidence="1" key="1">
    <citation type="submission" date="2023-10" db="EMBL/GenBank/DDBJ databases">
        <title>Amphibacter perezi, gen. nov., sp. nov. a novel taxa of the family Comamonadaceae, class Betaproteobacteria isolated from the skin microbiota of Pelophylax perezi from different populations.</title>
        <authorList>
            <person name="Costa S."/>
            <person name="Proenca D.N."/>
            <person name="Lopes I."/>
            <person name="Morais P.V."/>
        </authorList>
    </citation>
    <scope>NUCLEOTIDE SEQUENCE</scope>
    <source>
        <strain evidence="1">SL12-8</strain>
    </source>
</reference>
<evidence type="ECO:0000313" key="1">
    <source>
        <dbReference type="EMBL" id="MEJ7137442.1"/>
    </source>
</evidence>
<dbReference type="EC" id="2.1.1.176" evidence="1"/>
<keyword evidence="1" id="KW-0489">Methyltransferase</keyword>
<gene>
    <name evidence="1" type="primary">rsmB</name>
    <name evidence="1" type="ORF">RV045_03220</name>
</gene>
<name>A0ACC6P028_9BURK</name>
<dbReference type="EMBL" id="JAWDIE010000003">
    <property type="protein sequence ID" value="MEJ7137442.1"/>
    <property type="molecule type" value="Genomic_DNA"/>
</dbReference>
<dbReference type="Proteomes" id="UP001364695">
    <property type="component" value="Unassembled WGS sequence"/>
</dbReference>
<sequence length="463" mass="49867">MTPPPTAAAPLHELLTHTSLALAGVERGRSLSRELARTGAESPAARAGSLALASHALRHWPLLLSLRQHLLRRPPSPDLGALIAAALALLLPAGAVATGSQRPSYDAHTVVNEAVQAAKALARKPALVQPGASLVNAVLRRFLREQDALLAQALAKPESRHGHPAWWLKQLQRDWPQQWEDMAREGLAHPPFTLRAHAARLTPPQALQKLEQADLPARLNRDLALTLASAVPVQRLPSFDQGDLSVQDLAAQWGAWLTVCASPPLNGVGAVSDLPPGARILDACAAPGGKTLHLMELGEHLTPAGSPPWQITALDRDPQRLARIEDNLARSTAGAAPAAARPELILRCADAADTAAWWDGQPFDAILLDAPCSGSGVVRRHPDILALRHSSDIATLHDQQQRLLHALWPLLKPGGRLIYATCSVFRDEGEHSIRHFAQEWVRHQPSSAPITDLDGHPWLGHHV</sequence>
<proteinExistence type="predicted"/>
<evidence type="ECO:0000313" key="2">
    <source>
        <dbReference type="Proteomes" id="UP001364695"/>
    </source>
</evidence>